<proteinExistence type="inferred from homology"/>
<sequence>MASTAPQERADTFGQEGEFISSSTRYDSKPEWKDVTPIYNSIAEDAVVRISHTPEFIDAFAYFRAVLHKNEMSERAFELTTTCSQLNPANYSVWQFRRNLLRALKKDLNQEMTFCKDMACEHPKNYQIWHHRRVLVEWSNDPSKELPFTDYVLIGDNKNYHAWQHRQWVVERFNLFDQREVEYSLKLLEEDMRNNSAWNYRYFIVNSLSNQLTNMAMIDKELELIEEVIQEASANESAWTYLAGILGPSGIAGNQRALNFCQKLHDAGNHKSPHLCYILFDYHYNQAEKGENTNENVTKATELLEELANVDMVRHKYIDYLKNRLQCLQEAQK</sequence>
<evidence type="ECO:0000256" key="3">
    <source>
        <dbReference type="ARBA" id="ARBA00012700"/>
    </source>
</evidence>
<keyword evidence="7" id="KW-0677">Repeat</keyword>
<dbReference type="AlphaFoldDB" id="A0A811L301"/>
<evidence type="ECO:0000256" key="9">
    <source>
        <dbReference type="ARBA" id="ARBA00040965"/>
    </source>
</evidence>
<dbReference type="Pfam" id="PF01239">
    <property type="entry name" value="PPTA"/>
    <property type="match status" value="5"/>
</dbReference>
<dbReference type="PANTHER" id="PTHR11129:SF1">
    <property type="entry name" value="PROTEIN FARNESYLTRANSFERASE_GERANYLGERANYLTRANSFERASE TYPE-1 SUBUNIT ALPHA"/>
    <property type="match status" value="1"/>
</dbReference>
<dbReference type="EMBL" id="CAJFCW020000004">
    <property type="protein sequence ID" value="CAG9115411.1"/>
    <property type="molecule type" value="Genomic_DNA"/>
</dbReference>
<keyword evidence="15" id="KW-1185">Reference proteome</keyword>
<protein>
    <recommendedName>
        <fullName evidence="9">Protein farnesyltransferase/geranylgeranyltransferase type-1 subunit alpha</fullName>
        <ecNumber evidence="4">2.5.1.58</ecNumber>
        <ecNumber evidence="3">2.5.1.59</ecNumber>
    </recommendedName>
    <alternativeName>
        <fullName evidence="12">CAAX farnesyltransferase subunit alpha</fullName>
    </alternativeName>
    <alternativeName>
        <fullName evidence="11">FTase-alpha</fullName>
    </alternativeName>
    <alternativeName>
        <fullName evidence="10">Ras proteins prenyltransferase subunit alpha</fullName>
    </alternativeName>
    <alternativeName>
        <fullName evidence="13">Type I protein geranyl-geranyltransferase subunit alpha</fullName>
    </alternativeName>
</protein>
<dbReference type="PROSITE" id="PS51147">
    <property type="entry name" value="PFTA"/>
    <property type="match status" value="5"/>
</dbReference>
<evidence type="ECO:0000256" key="11">
    <source>
        <dbReference type="ARBA" id="ARBA00042436"/>
    </source>
</evidence>
<dbReference type="SUPFAM" id="SSF48439">
    <property type="entry name" value="Protein prenylyltransferase"/>
    <property type="match status" value="1"/>
</dbReference>
<evidence type="ECO:0000256" key="6">
    <source>
        <dbReference type="ARBA" id="ARBA00022679"/>
    </source>
</evidence>
<comment type="similarity">
    <text evidence="2">Belongs to the protein prenyltransferase subunit alpha family.</text>
</comment>
<dbReference type="Proteomes" id="UP000614601">
    <property type="component" value="Unassembled WGS sequence"/>
</dbReference>
<evidence type="ECO:0000256" key="8">
    <source>
        <dbReference type="ARBA" id="ARBA00022842"/>
    </source>
</evidence>
<evidence type="ECO:0000256" key="2">
    <source>
        <dbReference type="ARBA" id="ARBA00006734"/>
    </source>
</evidence>
<organism evidence="14 15">
    <name type="scientific">Bursaphelenchus okinawaensis</name>
    <dbReference type="NCBI Taxonomy" id="465554"/>
    <lineage>
        <taxon>Eukaryota</taxon>
        <taxon>Metazoa</taxon>
        <taxon>Ecdysozoa</taxon>
        <taxon>Nematoda</taxon>
        <taxon>Chromadorea</taxon>
        <taxon>Rhabditida</taxon>
        <taxon>Tylenchina</taxon>
        <taxon>Tylenchomorpha</taxon>
        <taxon>Aphelenchoidea</taxon>
        <taxon>Aphelenchoididae</taxon>
        <taxon>Bursaphelenchus</taxon>
    </lineage>
</organism>
<comment type="cofactor">
    <cofactor evidence="1">
        <name>Mg(2+)</name>
        <dbReference type="ChEBI" id="CHEBI:18420"/>
    </cofactor>
</comment>
<keyword evidence="6" id="KW-0808">Transferase</keyword>
<reference evidence="14" key="1">
    <citation type="submission" date="2020-09" db="EMBL/GenBank/DDBJ databases">
        <authorList>
            <person name="Kikuchi T."/>
        </authorList>
    </citation>
    <scope>NUCLEOTIDE SEQUENCE</scope>
    <source>
        <strain evidence="14">SH1</strain>
    </source>
</reference>
<keyword evidence="8" id="KW-0460">Magnesium</keyword>
<dbReference type="OrthoDB" id="272289at2759"/>
<evidence type="ECO:0000256" key="1">
    <source>
        <dbReference type="ARBA" id="ARBA00001946"/>
    </source>
</evidence>
<gene>
    <name evidence="14" type="ORF">BOKJ2_LOCUS9603</name>
</gene>
<dbReference type="GO" id="GO:0004662">
    <property type="term" value="F:CAAX-protein geranylgeranyltransferase activity"/>
    <property type="evidence" value="ECO:0007669"/>
    <property type="project" value="UniProtKB-EC"/>
</dbReference>
<evidence type="ECO:0000256" key="10">
    <source>
        <dbReference type="ARBA" id="ARBA00041392"/>
    </source>
</evidence>
<dbReference type="GO" id="GO:0005965">
    <property type="term" value="C:protein farnesyltransferase complex"/>
    <property type="evidence" value="ECO:0007669"/>
    <property type="project" value="TreeGrafter"/>
</dbReference>
<evidence type="ECO:0000256" key="5">
    <source>
        <dbReference type="ARBA" id="ARBA00022602"/>
    </source>
</evidence>
<dbReference type="GO" id="GO:0005953">
    <property type="term" value="C:CAAX-protein geranylgeranyltransferase complex"/>
    <property type="evidence" value="ECO:0007669"/>
    <property type="project" value="TreeGrafter"/>
</dbReference>
<evidence type="ECO:0000256" key="12">
    <source>
        <dbReference type="ARBA" id="ARBA00043086"/>
    </source>
</evidence>
<dbReference type="EMBL" id="CAJFDH010000004">
    <property type="protein sequence ID" value="CAD5221754.1"/>
    <property type="molecule type" value="Genomic_DNA"/>
</dbReference>
<dbReference type="GO" id="GO:0004660">
    <property type="term" value="F:protein farnesyltransferase activity"/>
    <property type="evidence" value="ECO:0007669"/>
    <property type="project" value="UniProtKB-EC"/>
</dbReference>
<dbReference type="PANTHER" id="PTHR11129">
    <property type="entry name" value="PROTEIN FARNESYLTRANSFERASE ALPHA SUBUNIT/RAB GERANYLGERANYL TRANSFERASE ALPHA SUBUNIT"/>
    <property type="match status" value="1"/>
</dbReference>
<dbReference type="EC" id="2.5.1.58" evidence="4"/>
<evidence type="ECO:0000313" key="15">
    <source>
        <dbReference type="Proteomes" id="UP000614601"/>
    </source>
</evidence>
<keyword evidence="5" id="KW-0637">Prenyltransferase</keyword>
<evidence type="ECO:0000313" key="14">
    <source>
        <dbReference type="EMBL" id="CAD5221754.1"/>
    </source>
</evidence>
<dbReference type="Proteomes" id="UP000783686">
    <property type="component" value="Unassembled WGS sequence"/>
</dbReference>
<dbReference type="EC" id="2.5.1.59" evidence="3"/>
<comment type="caution">
    <text evidence="14">The sequence shown here is derived from an EMBL/GenBank/DDBJ whole genome shotgun (WGS) entry which is preliminary data.</text>
</comment>
<name>A0A811L301_9BILA</name>
<dbReference type="InterPro" id="IPR002088">
    <property type="entry name" value="Prenyl_trans_a"/>
</dbReference>
<evidence type="ECO:0000256" key="7">
    <source>
        <dbReference type="ARBA" id="ARBA00022737"/>
    </source>
</evidence>
<accession>A0A811L301</accession>
<evidence type="ECO:0000256" key="4">
    <source>
        <dbReference type="ARBA" id="ARBA00012702"/>
    </source>
</evidence>
<evidence type="ECO:0000256" key="13">
    <source>
        <dbReference type="ARBA" id="ARBA00043219"/>
    </source>
</evidence>
<dbReference type="Gene3D" id="1.25.40.120">
    <property type="entry name" value="Protein prenylyltransferase"/>
    <property type="match status" value="1"/>
</dbReference>